<dbReference type="GO" id="GO:0016491">
    <property type="term" value="F:oxidoreductase activity"/>
    <property type="evidence" value="ECO:0007669"/>
    <property type="project" value="UniProtKB-KW"/>
</dbReference>
<keyword evidence="5" id="KW-0560">Oxidoreductase</keyword>
<dbReference type="InterPro" id="IPR036318">
    <property type="entry name" value="FAD-bd_PCMH-like_sf"/>
</dbReference>
<dbReference type="PANTHER" id="PTHR42973:SF39">
    <property type="entry name" value="FAD-BINDING PCMH-TYPE DOMAIN-CONTAINING PROTEIN"/>
    <property type="match status" value="1"/>
</dbReference>
<evidence type="ECO:0000256" key="2">
    <source>
        <dbReference type="ARBA" id="ARBA00005466"/>
    </source>
</evidence>
<evidence type="ECO:0000313" key="8">
    <source>
        <dbReference type="EMBL" id="PTB52019.1"/>
    </source>
</evidence>
<dbReference type="PROSITE" id="PS51387">
    <property type="entry name" value="FAD_PCMH"/>
    <property type="match status" value="1"/>
</dbReference>
<evidence type="ECO:0000259" key="7">
    <source>
        <dbReference type="PROSITE" id="PS51387"/>
    </source>
</evidence>
<keyword evidence="4" id="KW-0274">FAD</keyword>
<proteinExistence type="inferred from homology"/>
<dbReference type="Pfam" id="PF01565">
    <property type="entry name" value="FAD_binding_4"/>
    <property type="match status" value="1"/>
</dbReference>
<dbReference type="InterPro" id="IPR016169">
    <property type="entry name" value="FAD-bd_PCMH_sub2"/>
</dbReference>
<dbReference type="GO" id="GO:0071949">
    <property type="term" value="F:FAD binding"/>
    <property type="evidence" value="ECO:0007669"/>
    <property type="project" value="InterPro"/>
</dbReference>
<evidence type="ECO:0000256" key="3">
    <source>
        <dbReference type="ARBA" id="ARBA00022630"/>
    </source>
</evidence>
<keyword evidence="6" id="KW-0732">Signal</keyword>
<dbReference type="EMBL" id="KZ679684">
    <property type="protein sequence ID" value="PTB52019.1"/>
    <property type="molecule type" value="Genomic_DNA"/>
</dbReference>
<dbReference type="SUPFAM" id="SSF56176">
    <property type="entry name" value="FAD-binding/transporter-associated domain-like"/>
    <property type="match status" value="1"/>
</dbReference>
<keyword evidence="9" id="KW-1185">Reference proteome</keyword>
<evidence type="ECO:0000256" key="1">
    <source>
        <dbReference type="ARBA" id="ARBA00001974"/>
    </source>
</evidence>
<organism evidence="8 9">
    <name type="scientific">Trichoderma harzianum CBS 226.95</name>
    <dbReference type="NCBI Taxonomy" id="983964"/>
    <lineage>
        <taxon>Eukaryota</taxon>
        <taxon>Fungi</taxon>
        <taxon>Dikarya</taxon>
        <taxon>Ascomycota</taxon>
        <taxon>Pezizomycotina</taxon>
        <taxon>Sordariomycetes</taxon>
        <taxon>Hypocreomycetidae</taxon>
        <taxon>Hypocreales</taxon>
        <taxon>Hypocreaceae</taxon>
        <taxon>Trichoderma</taxon>
    </lineage>
</organism>
<accession>A0A2T4A4M4</accession>
<dbReference type="AlphaFoldDB" id="A0A2T4A4M4"/>
<evidence type="ECO:0000256" key="5">
    <source>
        <dbReference type="ARBA" id="ARBA00023002"/>
    </source>
</evidence>
<dbReference type="GeneID" id="36629063"/>
<dbReference type="InterPro" id="IPR050416">
    <property type="entry name" value="FAD-linked_Oxidoreductase"/>
</dbReference>
<dbReference type="PANTHER" id="PTHR42973">
    <property type="entry name" value="BINDING OXIDOREDUCTASE, PUTATIVE (AFU_ORTHOLOGUE AFUA_1G17690)-RELATED"/>
    <property type="match status" value="1"/>
</dbReference>
<comment type="cofactor">
    <cofactor evidence="1">
        <name>FAD</name>
        <dbReference type="ChEBI" id="CHEBI:57692"/>
    </cofactor>
</comment>
<dbReference type="RefSeq" id="XP_024771696.1">
    <property type="nucleotide sequence ID" value="XM_024920494.1"/>
</dbReference>
<feature type="domain" description="FAD-binding PCMH-type" evidence="7">
    <location>
        <begin position="111"/>
        <end position="309"/>
    </location>
</feature>
<evidence type="ECO:0000256" key="6">
    <source>
        <dbReference type="SAM" id="SignalP"/>
    </source>
</evidence>
<dbReference type="Proteomes" id="UP000241690">
    <property type="component" value="Unassembled WGS sequence"/>
</dbReference>
<dbReference type="Gene3D" id="3.40.462.20">
    <property type="match status" value="1"/>
</dbReference>
<protein>
    <recommendedName>
        <fullName evidence="7">FAD-binding PCMH-type domain-containing protein</fullName>
    </recommendedName>
</protein>
<dbReference type="STRING" id="983964.A0A2T4A4M4"/>
<reference evidence="8 9" key="1">
    <citation type="submission" date="2016-07" db="EMBL/GenBank/DDBJ databases">
        <title>Multiple horizontal gene transfer events from other fungi enriched the ability of initially mycotrophic Trichoderma (Ascomycota) to feed on dead plant biomass.</title>
        <authorList>
            <consortium name="DOE Joint Genome Institute"/>
            <person name="Aerts A."/>
            <person name="Atanasova L."/>
            <person name="Chenthamara K."/>
            <person name="Zhang J."/>
            <person name="Grujic M."/>
            <person name="Henrissat B."/>
            <person name="Kuo A."/>
            <person name="Salamov A."/>
            <person name="Lipzen A."/>
            <person name="Labutti K."/>
            <person name="Barry K."/>
            <person name="Miao Y."/>
            <person name="Rahimi M.J."/>
            <person name="Shen Q."/>
            <person name="Grigoriev I.V."/>
            <person name="Kubicek C.P."/>
            <person name="Druzhinina I.S."/>
        </authorList>
    </citation>
    <scope>NUCLEOTIDE SEQUENCE [LARGE SCALE GENOMIC DNA]</scope>
    <source>
        <strain evidence="8 9">CBS 226.95</strain>
    </source>
</reference>
<evidence type="ECO:0000313" key="9">
    <source>
        <dbReference type="Proteomes" id="UP000241690"/>
    </source>
</evidence>
<gene>
    <name evidence="8" type="ORF">M431DRAFT_522092</name>
</gene>
<feature type="chain" id="PRO_5015718852" description="FAD-binding PCMH-type domain-containing protein" evidence="6">
    <location>
        <begin position="25"/>
        <end position="615"/>
    </location>
</feature>
<dbReference type="InterPro" id="IPR016166">
    <property type="entry name" value="FAD-bd_PCMH"/>
</dbReference>
<sequence>MVVKAIYFAALATVLTGLVQNVDAACKCLYGDRCWPSDQAWASLNNTVSGNLIRTVPVAAPCYPGPHQDAEACAFIQANFYDSAFHAKFPGGYDFPHEWSCHVPGRNSSTCSLGDTAVYSINATTPAAISAGLKFAARYNIRVSVKQSGHDLLGRSSGRGGLLIWTHHLRDDPTKALEFSKTYVPTESCADVQLGGAFYWGGSAARIGGGFTWGDVYPAAHDNGVVVVGGTCPTVGIIGGYLQGGGHGAAMHEYGLGSDQVLEFNVVLADGSKVLASPCSNPDLFQALRGGGPSTYGIVTSATVRTYPETPMVGLILQIIPQEGTDDLDAFLDAITTWYQQIPALLDGGVQGYAGWAAWDGKSSLGPPSRMLQQAAGVFNQTLEEVQRTMEPIMEKLAVFKSRGIDVSVDYLAFPDYYAYLTGLMHHDAEVGGGILMSSRLFGEKHLANVTAVRQMVEAIAGLPGQNTSAVIDMTGGGAATKDLPLSGVNPVFRRALLINIVSRNWDSLTPYVDIAAAQKDVTYHKGKAQVAFAPDTGSYLNEGNWLDPDYLTNQFGAILPTLEAAKKKYDPTDLFYCPTCVGSQHWKEEEDGHLCTVKGSWWPFTRPVDWAEEL</sequence>
<keyword evidence="3" id="KW-0285">Flavoprotein</keyword>
<evidence type="ECO:0000256" key="4">
    <source>
        <dbReference type="ARBA" id="ARBA00022827"/>
    </source>
</evidence>
<feature type="signal peptide" evidence="6">
    <location>
        <begin position="1"/>
        <end position="24"/>
    </location>
</feature>
<dbReference type="Gene3D" id="3.30.465.10">
    <property type="match status" value="1"/>
</dbReference>
<comment type="similarity">
    <text evidence="2">Belongs to the oxygen-dependent FAD-linked oxidoreductase family.</text>
</comment>
<dbReference type="InterPro" id="IPR006094">
    <property type="entry name" value="Oxid_FAD_bind_N"/>
</dbReference>
<name>A0A2T4A4M4_TRIHA</name>